<accession>A0A5C8P9V2</accession>
<dbReference type="AlphaFoldDB" id="A0A5C8P9V2"/>
<evidence type="ECO:0000313" key="2">
    <source>
        <dbReference type="Proteomes" id="UP000321638"/>
    </source>
</evidence>
<sequence>MSVQARRARYVPVEQGFNIVRPSIAPQAFEPQKACAFATDAATGIVPLDLSSPLVVLSEAKDLAVGRQRIVC</sequence>
<gene>
    <name evidence="1" type="ORF">FHP25_33895</name>
</gene>
<name>A0A5C8P9V2_9HYPH</name>
<dbReference type="EMBL" id="VDUZ01000057">
    <property type="protein sequence ID" value="TXL70530.1"/>
    <property type="molecule type" value="Genomic_DNA"/>
</dbReference>
<proteinExistence type="predicted"/>
<comment type="caution">
    <text evidence="1">The sequence shown here is derived from an EMBL/GenBank/DDBJ whole genome shotgun (WGS) entry which is preliminary data.</text>
</comment>
<reference evidence="1 2" key="1">
    <citation type="submission" date="2019-06" db="EMBL/GenBank/DDBJ databases">
        <title>New taxonomy in bacterial strain CC-CFT640, isolated from vineyard.</title>
        <authorList>
            <person name="Lin S.-Y."/>
            <person name="Tsai C.-F."/>
            <person name="Young C.-C."/>
        </authorList>
    </citation>
    <scope>NUCLEOTIDE SEQUENCE [LARGE SCALE GENOMIC DNA]</scope>
    <source>
        <strain evidence="1 2">CC-CFT640</strain>
    </source>
</reference>
<evidence type="ECO:0000313" key="1">
    <source>
        <dbReference type="EMBL" id="TXL70530.1"/>
    </source>
</evidence>
<keyword evidence="2" id="KW-1185">Reference proteome</keyword>
<protein>
    <submittedName>
        <fullName evidence="1">Uncharacterized protein</fullName>
    </submittedName>
</protein>
<dbReference type="RefSeq" id="WP_147851443.1">
    <property type="nucleotide sequence ID" value="NZ_VDUZ01000057.1"/>
</dbReference>
<dbReference type="Proteomes" id="UP000321638">
    <property type="component" value="Unassembled WGS sequence"/>
</dbReference>
<organism evidence="1 2">
    <name type="scientific">Vineibacter terrae</name>
    <dbReference type="NCBI Taxonomy" id="2586908"/>
    <lineage>
        <taxon>Bacteria</taxon>
        <taxon>Pseudomonadati</taxon>
        <taxon>Pseudomonadota</taxon>
        <taxon>Alphaproteobacteria</taxon>
        <taxon>Hyphomicrobiales</taxon>
        <taxon>Vineibacter</taxon>
    </lineage>
</organism>